<gene>
    <name evidence="1" type="ORF">CA85_32150</name>
</gene>
<dbReference type="Proteomes" id="UP000318053">
    <property type="component" value="Unassembled WGS sequence"/>
</dbReference>
<keyword evidence="2" id="KW-1185">Reference proteome</keyword>
<protein>
    <submittedName>
        <fullName evidence="1">Uncharacterized protein</fullName>
    </submittedName>
</protein>
<dbReference type="AlphaFoldDB" id="A0A5C5XSF1"/>
<evidence type="ECO:0000313" key="2">
    <source>
        <dbReference type="Proteomes" id="UP000318053"/>
    </source>
</evidence>
<accession>A0A5C5XSF1</accession>
<evidence type="ECO:0000313" key="1">
    <source>
        <dbReference type="EMBL" id="TWT65303.1"/>
    </source>
</evidence>
<reference evidence="1 2" key="1">
    <citation type="submission" date="2019-02" db="EMBL/GenBank/DDBJ databases">
        <title>Deep-cultivation of Planctomycetes and their phenomic and genomic characterization uncovers novel biology.</title>
        <authorList>
            <person name="Wiegand S."/>
            <person name="Jogler M."/>
            <person name="Boedeker C."/>
            <person name="Pinto D."/>
            <person name="Vollmers J."/>
            <person name="Rivas-Marin E."/>
            <person name="Kohn T."/>
            <person name="Peeters S.H."/>
            <person name="Heuer A."/>
            <person name="Rast P."/>
            <person name="Oberbeckmann S."/>
            <person name="Bunk B."/>
            <person name="Jeske O."/>
            <person name="Meyerdierks A."/>
            <person name="Storesund J.E."/>
            <person name="Kallscheuer N."/>
            <person name="Luecker S."/>
            <person name="Lage O.M."/>
            <person name="Pohl T."/>
            <person name="Merkel B.J."/>
            <person name="Hornburger P."/>
            <person name="Mueller R.-W."/>
            <person name="Bruemmer F."/>
            <person name="Labrenz M."/>
            <person name="Spormann A.M."/>
            <person name="Op Den Camp H."/>
            <person name="Overmann J."/>
            <person name="Amann R."/>
            <person name="Jetten M.S.M."/>
            <person name="Mascher T."/>
            <person name="Medema M.H."/>
            <person name="Devos D.P."/>
            <person name="Kaster A.-K."/>
            <person name="Ovreas L."/>
            <person name="Rohde M."/>
            <person name="Galperin M.Y."/>
            <person name="Jogler C."/>
        </authorList>
    </citation>
    <scope>NUCLEOTIDE SEQUENCE [LARGE SCALE GENOMIC DNA]</scope>
    <source>
        <strain evidence="1 2">CA85</strain>
    </source>
</reference>
<organism evidence="1 2">
    <name type="scientific">Allorhodopirellula solitaria</name>
    <dbReference type="NCBI Taxonomy" id="2527987"/>
    <lineage>
        <taxon>Bacteria</taxon>
        <taxon>Pseudomonadati</taxon>
        <taxon>Planctomycetota</taxon>
        <taxon>Planctomycetia</taxon>
        <taxon>Pirellulales</taxon>
        <taxon>Pirellulaceae</taxon>
        <taxon>Allorhodopirellula</taxon>
    </lineage>
</organism>
<proteinExistence type="predicted"/>
<dbReference type="EMBL" id="SJPK01000007">
    <property type="protein sequence ID" value="TWT65303.1"/>
    <property type="molecule type" value="Genomic_DNA"/>
</dbReference>
<sequence>MCCCRIPQALPGAFIGLPRWGEIRVCLGPNGAVAWRPGAALRAPTGRRRDDPGQRPGRNVLRDLLQGDFGAISFSVAEDYHLDRLVRWGDADAGDEMVVVFDAVAVELQDHVVFL</sequence>
<name>A0A5C5XSF1_9BACT</name>
<comment type="caution">
    <text evidence="1">The sequence shown here is derived from an EMBL/GenBank/DDBJ whole genome shotgun (WGS) entry which is preliminary data.</text>
</comment>